<evidence type="ECO:0000313" key="3">
    <source>
        <dbReference type="Proteomes" id="UP000765507"/>
    </source>
</evidence>
<dbReference type="Proteomes" id="UP000765507">
    <property type="component" value="Unassembled WGS sequence"/>
</dbReference>
<keyword evidence="3" id="KW-1185">Reference proteome</keyword>
<feature type="compositionally biased region" description="Low complexity" evidence="1">
    <location>
        <begin position="64"/>
        <end position="76"/>
    </location>
</feature>
<dbReference type="EMBL" id="JAHGAV010000069">
    <property type="protein sequence ID" value="KAG6933729.1"/>
    <property type="molecule type" value="Genomic_DNA"/>
</dbReference>
<accession>A0A8T1SXU7</accession>
<protein>
    <submittedName>
        <fullName evidence="2">Uncharacterized protein</fullName>
    </submittedName>
</protein>
<proteinExistence type="predicted"/>
<reference evidence="2 3" key="1">
    <citation type="journal article" date="2020" name="G3 (Bethesda)">
        <title>Draft Genome of the Common Snapping Turtle, Chelydra serpentina, a Model for Phenotypic Plasticity in Reptiles.</title>
        <authorList>
            <person name="Das D."/>
            <person name="Singh S.K."/>
            <person name="Bierstedt J."/>
            <person name="Erickson A."/>
            <person name="Galli G.L.J."/>
            <person name="Crossley D.A. 2nd"/>
            <person name="Rhen T."/>
        </authorList>
    </citation>
    <scope>NUCLEOTIDE SEQUENCE [LARGE SCALE GENOMIC DNA]</scope>
    <source>
        <strain evidence="2">KW</strain>
    </source>
</reference>
<sequence>PLDPMSIALPTPGTQTPQAPVHPHQSGERVFKPVRLCLALGPGLFRAASGAPFPASLHNHNPRLRGAGARRVSRSSWLRERALQKNTPEARGAGSPGSLPPSPAPEEPHLRRTLTPRQPQRPGIAFDRDRRLTNEVLGIKNIIPNKDEISAAFEVIENGESFAVKREVLQAGLC</sequence>
<evidence type="ECO:0000256" key="1">
    <source>
        <dbReference type="SAM" id="MobiDB-lite"/>
    </source>
</evidence>
<feature type="region of interest" description="Disordered" evidence="1">
    <location>
        <begin position="57"/>
        <end position="127"/>
    </location>
</feature>
<dbReference type="AlphaFoldDB" id="A0A8T1SXU7"/>
<gene>
    <name evidence="2" type="ORF">G0U57_018676</name>
</gene>
<organism evidence="2 3">
    <name type="scientific">Chelydra serpentina</name>
    <name type="common">Snapping turtle</name>
    <name type="synonym">Testudo serpentina</name>
    <dbReference type="NCBI Taxonomy" id="8475"/>
    <lineage>
        <taxon>Eukaryota</taxon>
        <taxon>Metazoa</taxon>
        <taxon>Chordata</taxon>
        <taxon>Craniata</taxon>
        <taxon>Vertebrata</taxon>
        <taxon>Euteleostomi</taxon>
        <taxon>Archelosauria</taxon>
        <taxon>Testudinata</taxon>
        <taxon>Testudines</taxon>
        <taxon>Cryptodira</taxon>
        <taxon>Durocryptodira</taxon>
        <taxon>Americhelydia</taxon>
        <taxon>Chelydroidea</taxon>
        <taxon>Chelydridae</taxon>
        <taxon>Chelydra</taxon>
    </lineage>
</organism>
<feature type="region of interest" description="Disordered" evidence="1">
    <location>
        <begin position="1"/>
        <end position="26"/>
    </location>
</feature>
<comment type="caution">
    <text evidence="2">The sequence shown here is derived from an EMBL/GenBank/DDBJ whole genome shotgun (WGS) entry which is preliminary data.</text>
</comment>
<evidence type="ECO:0000313" key="2">
    <source>
        <dbReference type="EMBL" id="KAG6933729.1"/>
    </source>
</evidence>
<feature type="non-terminal residue" evidence="2">
    <location>
        <position position="1"/>
    </location>
</feature>
<feature type="non-terminal residue" evidence="2">
    <location>
        <position position="174"/>
    </location>
</feature>
<name>A0A8T1SXU7_CHESE</name>
<feature type="compositionally biased region" description="Low complexity" evidence="1">
    <location>
        <begin position="113"/>
        <end position="122"/>
    </location>
</feature>